<accession>A0ABQ6LUX9</accession>
<keyword evidence="3" id="KW-1185">Reference proteome</keyword>
<keyword evidence="2" id="KW-0449">Lipoprotein</keyword>
<feature type="signal peptide" evidence="1">
    <location>
        <begin position="1"/>
        <end position="21"/>
    </location>
</feature>
<dbReference type="Proteomes" id="UP001224392">
    <property type="component" value="Unassembled WGS sequence"/>
</dbReference>
<dbReference type="EMBL" id="BSYJ01000001">
    <property type="protein sequence ID" value="GMG85900.1"/>
    <property type="molecule type" value="Genomic_DNA"/>
</dbReference>
<protein>
    <submittedName>
        <fullName evidence="2">Type 4a pilus biogenesis lipoprotein PilP</fullName>
    </submittedName>
</protein>
<comment type="caution">
    <text evidence="2">The sequence shown here is derived from an EMBL/GenBank/DDBJ whole genome shotgun (WGS) entry which is preliminary data.</text>
</comment>
<feature type="chain" id="PRO_5046496004" evidence="1">
    <location>
        <begin position="22"/>
        <end position="180"/>
    </location>
</feature>
<dbReference type="PIRSF" id="PIRSF016481">
    <property type="entry name" value="Pilus_assembly_PilP"/>
    <property type="match status" value="1"/>
</dbReference>
<evidence type="ECO:0000256" key="1">
    <source>
        <dbReference type="SAM" id="SignalP"/>
    </source>
</evidence>
<name>A0ABQ6LUX9_9GAMM</name>
<keyword evidence="1" id="KW-0732">Signal</keyword>
<gene>
    <name evidence="2" type="primary">pilP</name>
    <name evidence="2" type="ORF">MNKW57_02210</name>
</gene>
<reference evidence="2 3" key="1">
    <citation type="submission" date="2023-04" db="EMBL/GenBank/DDBJ databases">
        <title>Marinobulbifer ophiurae gen. nov., sp. Nov., isolate from tissue of brittle star Ophioplocus japonicus.</title>
        <authorList>
            <person name="Kawano K."/>
            <person name="Sawayama S."/>
            <person name="Nakagawa S."/>
        </authorList>
    </citation>
    <scope>NUCLEOTIDE SEQUENCE [LARGE SCALE GENOMIC DNA]</scope>
    <source>
        <strain evidence="2 3">NKW57</strain>
    </source>
</reference>
<dbReference type="InterPro" id="IPR007446">
    <property type="entry name" value="PilP"/>
</dbReference>
<sequence length="180" mass="19724">MKAGKSLSLVLVAATLLGGCAFDSGHGDLERRIGEVKRKPKGTIEPVPIFEPYSPFIYAATALRSPFSPPIPEVDNRLVGQRSGITPDMNRQREMLEGYNFDALQMVGTLERRGQLWALINDGDGGIHRVTVGNFVGKNHGRIVNTSTAQIDIMEIVPDGMGGWLERPRALTLDEKDPNK</sequence>
<proteinExistence type="predicted"/>
<evidence type="ECO:0000313" key="3">
    <source>
        <dbReference type="Proteomes" id="UP001224392"/>
    </source>
</evidence>
<dbReference type="Pfam" id="PF04351">
    <property type="entry name" value="PilP"/>
    <property type="match status" value="1"/>
</dbReference>
<dbReference type="RefSeq" id="WP_285762424.1">
    <property type="nucleotide sequence ID" value="NZ_BSYJ01000001.1"/>
</dbReference>
<evidence type="ECO:0000313" key="2">
    <source>
        <dbReference type="EMBL" id="GMG85900.1"/>
    </source>
</evidence>
<organism evidence="2 3">
    <name type="scientific">Biformimicrobium ophioploci</name>
    <dbReference type="NCBI Taxonomy" id="3036711"/>
    <lineage>
        <taxon>Bacteria</taxon>
        <taxon>Pseudomonadati</taxon>
        <taxon>Pseudomonadota</taxon>
        <taxon>Gammaproteobacteria</taxon>
        <taxon>Cellvibrionales</taxon>
        <taxon>Microbulbiferaceae</taxon>
        <taxon>Biformimicrobium</taxon>
    </lineage>
</organism>
<dbReference type="Gene3D" id="2.30.30.830">
    <property type="match status" value="1"/>
</dbReference>
<dbReference type="PROSITE" id="PS51257">
    <property type="entry name" value="PROKAR_LIPOPROTEIN"/>
    <property type="match status" value="1"/>
</dbReference>